<keyword evidence="3" id="KW-0106">Calcium</keyword>
<name>A0ABP0SB66_9DINO</name>
<evidence type="ECO:0000313" key="10">
    <source>
        <dbReference type="Proteomes" id="UP001642484"/>
    </source>
</evidence>
<gene>
    <name evidence="9" type="ORF">CCMP2556_LOCUS50995</name>
</gene>
<evidence type="ECO:0000256" key="2">
    <source>
        <dbReference type="ARBA" id="ARBA00022692"/>
    </source>
</evidence>
<evidence type="ECO:0000256" key="6">
    <source>
        <dbReference type="SAM" id="Coils"/>
    </source>
</evidence>
<dbReference type="InterPro" id="IPR002048">
    <property type="entry name" value="EF_hand_dom"/>
</dbReference>
<dbReference type="Proteomes" id="UP001642484">
    <property type="component" value="Unassembled WGS sequence"/>
</dbReference>
<dbReference type="SMART" id="SM00054">
    <property type="entry name" value="EFh"/>
    <property type="match status" value="2"/>
</dbReference>
<evidence type="ECO:0000256" key="7">
    <source>
        <dbReference type="SAM" id="Phobius"/>
    </source>
</evidence>
<keyword evidence="4 7" id="KW-1133">Transmembrane helix</keyword>
<keyword evidence="6" id="KW-0175">Coiled coil</keyword>
<feature type="transmembrane region" description="Helical" evidence="7">
    <location>
        <begin position="41"/>
        <end position="59"/>
    </location>
</feature>
<sequence>MMGITDLWVMPLIGWLIGQTDTKSSVLQAMQLLRLLRITRLIRIVRIIPPLYSLAVGIGEALQSMFWVLIFLFMMLYACAILTARCLGVSPEDEIAEEGSKAEEVRLMFHGVLPSMFVLFESITCWSLMTFVPLFDVSSTSRVVAVIFYIFANWGLLAVMTGVVSEKMMATKERLTQETDDGPKHEPGSASMAHLEMMLVDFFKRADTDGSGSVSKDEFNNMLLCTDIMKPVMEQSALDAQDFGELFDWLDSDKDGCVNIDEFLRGFRWLVATIDPKGLLKLEEELAGDFHRLTRRMVDHVNHCFDQLLESVSVPLRKISAITEQIQRLDRLITALLRCPEELEGKIECASLDQVEARLAKKLEMLEQAVKKLDKLQAQGVVKLDRKLESVSSMQDLDTNSPWSWRKMASGISGTMDLPVQDLIFFEPASSLDDMENDDQEELPKGIGRASGAVWWGV</sequence>
<dbReference type="PROSITE" id="PS00018">
    <property type="entry name" value="EF_HAND_1"/>
    <property type="match status" value="2"/>
</dbReference>
<protein>
    <recommendedName>
        <fullName evidence="8">EF-hand domain-containing protein</fullName>
    </recommendedName>
</protein>
<dbReference type="Gene3D" id="1.10.238.10">
    <property type="entry name" value="EF-hand"/>
    <property type="match status" value="1"/>
</dbReference>
<evidence type="ECO:0000256" key="4">
    <source>
        <dbReference type="ARBA" id="ARBA00022989"/>
    </source>
</evidence>
<reference evidence="9 10" key="1">
    <citation type="submission" date="2024-02" db="EMBL/GenBank/DDBJ databases">
        <authorList>
            <person name="Chen Y."/>
            <person name="Shah S."/>
            <person name="Dougan E. K."/>
            <person name="Thang M."/>
            <person name="Chan C."/>
        </authorList>
    </citation>
    <scope>NUCLEOTIDE SEQUENCE [LARGE SCALE GENOMIC DNA]</scope>
</reference>
<feature type="coiled-coil region" evidence="6">
    <location>
        <begin position="352"/>
        <end position="379"/>
    </location>
</feature>
<evidence type="ECO:0000313" key="9">
    <source>
        <dbReference type="EMBL" id="CAK9109604.1"/>
    </source>
</evidence>
<dbReference type="PROSITE" id="PS50222">
    <property type="entry name" value="EF_HAND_2"/>
    <property type="match status" value="2"/>
</dbReference>
<evidence type="ECO:0000256" key="1">
    <source>
        <dbReference type="ARBA" id="ARBA00004141"/>
    </source>
</evidence>
<dbReference type="Pfam" id="PF00520">
    <property type="entry name" value="Ion_trans"/>
    <property type="match status" value="1"/>
</dbReference>
<dbReference type="SUPFAM" id="SSF81324">
    <property type="entry name" value="Voltage-gated potassium channels"/>
    <property type="match status" value="1"/>
</dbReference>
<dbReference type="Gene3D" id="1.10.287.70">
    <property type="match status" value="1"/>
</dbReference>
<feature type="transmembrane region" description="Helical" evidence="7">
    <location>
        <begin position="143"/>
        <end position="164"/>
    </location>
</feature>
<dbReference type="Pfam" id="PF13499">
    <property type="entry name" value="EF-hand_7"/>
    <property type="match status" value="1"/>
</dbReference>
<feature type="transmembrane region" description="Helical" evidence="7">
    <location>
        <begin position="65"/>
        <end position="87"/>
    </location>
</feature>
<comment type="caution">
    <text evidence="9">The sequence shown here is derived from an EMBL/GenBank/DDBJ whole genome shotgun (WGS) entry which is preliminary data.</text>
</comment>
<proteinExistence type="predicted"/>
<dbReference type="InterPro" id="IPR005821">
    <property type="entry name" value="Ion_trans_dom"/>
</dbReference>
<organism evidence="9 10">
    <name type="scientific">Durusdinium trenchii</name>
    <dbReference type="NCBI Taxonomy" id="1381693"/>
    <lineage>
        <taxon>Eukaryota</taxon>
        <taxon>Sar</taxon>
        <taxon>Alveolata</taxon>
        <taxon>Dinophyceae</taxon>
        <taxon>Suessiales</taxon>
        <taxon>Symbiodiniaceae</taxon>
        <taxon>Durusdinium</taxon>
    </lineage>
</organism>
<dbReference type="InterPro" id="IPR018247">
    <property type="entry name" value="EF_Hand_1_Ca_BS"/>
</dbReference>
<evidence type="ECO:0000256" key="5">
    <source>
        <dbReference type="ARBA" id="ARBA00023136"/>
    </source>
</evidence>
<evidence type="ECO:0000256" key="3">
    <source>
        <dbReference type="ARBA" id="ARBA00022837"/>
    </source>
</evidence>
<comment type="subcellular location">
    <subcellularLocation>
        <location evidence="1">Membrane</location>
        <topology evidence="1">Multi-pass membrane protein</topology>
    </subcellularLocation>
</comment>
<keyword evidence="5 7" id="KW-0472">Membrane</keyword>
<feature type="transmembrane region" description="Helical" evidence="7">
    <location>
        <begin position="107"/>
        <end position="131"/>
    </location>
</feature>
<keyword evidence="10" id="KW-1185">Reference proteome</keyword>
<keyword evidence="2 7" id="KW-0812">Transmembrane</keyword>
<accession>A0ABP0SB66</accession>
<dbReference type="SUPFAM" id="SSF47473">
    <property type="entry name" value="EF-hand"/>
    <property type="match status" value="1"/>
</dbReference>
<feature type="domain" description="EF-hand" evidence="8">
    <location>
        <begin position="238"/>
        <end position="273"/>
    </location>
</feature>
<evidence type="ECO:0000259" key="8">
    <source>
        <dbReference type="PROSITE" id="PS50222"/>
    </source>
</evidence>
<dbReference type="EMBL" id="CAXAMN010027250">
    <property type="protein sequence ID" value="CAK9109604.1"/>
    <property type="molecule type" value="Genomic_DNA"/>
</dbReference>
<dbReference type="InterPro" id="IPR011992">
    <property type="entry name" value="EF-hand-dom_pair"/>
</dbReference>
<dbReference type="CDD" id="cd00051">
    <property type="entry name" value="EFh"/>
    <property type="match status" value="1"/>
</dbReference>
<feature type="domain" description="EF-hand" evidence="8">
    <location>
        <begin position="194"/>
        <end position="229"/>
    </location>
</feature>